<protein>
    <submittedName>
        <fullName evidence="2">Phage protein</fullName>
    </submittedName>
</protein>
<reference evidence="1" key="1">
    <citation type="journal article" date="2013" name="Genetics">
        <title>The draft genome and transcriptome of Panagrellus redivivus are shaped by the harsh demands of a free-living lifestyle.</title>
        <authorList>
            <person name="Srinivasan J."/>
            <person name="Dillman A.R."/>
            <person name="Macchietto M.G."/>
            <person name="Heikkinen L."/>
            <person name="Lakso M."/>
            <person name="Fracchia K.M."/>
            <person name="Antoshechkin I."/>
            <person name="Mortazavi A."/>
            <person name="Wong G."/>
            <person name="Sternberg P.W."/>
        </authorList>
    </citation>
    <scope>NUCLEOTIDE SEQUENCE [LARGE SCALE GENOMIC DNA]</scope>
    <source>
        <strain evidence="1">MT8872</strain>
    </source>
</reference>
<name>A0A7E4UR83_PANRE</name>
<dbReference type="WBParaSite" id="Pan_g11873.t1">
    <property type="protein sequence ID" value="Pan_g11873.t1"/>
    <property type="gene ID" value="Pan_g11873"/>
</dbReference>
<evidence type="ECO:0000313" key="2">
    <source>
        <dbReference type="WBParaSite" id="Pan_g11873.t1"/>
    </source>
</evidence>
<reference evidence="2" key="2">
    <citation type="submission" date="2020-10" db="UniProtKB">
        <authorList>
            <consortium name="WormBaseParasite"/>
        </authorList>
    </citation>
    <scope>IDENTIFICATION</scope>
</reference>
<evidence type="ECO:0000313" key="1">
    <source>
        <dbReference type="Proteomes" id="UP000492821"/>
    </source>
</evidence>
<keyword evidence="1" id="KW-1185">Reference proteome</keyword>
<dbReference type="AlphaFoldDB" id="A0A7E4UR83"/>
<organism evidence="1 2">
    <name type="scientific">Panagrellus redivivus</name>
    <name type="common">Microworm</name>
    <dbReference type="NCBI Taxonomy" id="6233"/>
    <lineage>
        <taxon>Eukaryota</taxon>
        <taxon>Metazoa</taxon>
        <taxon>Ecdysozoa</taxon>
        <taxon>Nematoda</taxon>
        <taxon>Chromadorea</taxon>
        <taxon>Rhabditida</taxon>
        <taxon>Tylenchina</taxon>
        <taxon>Panagrolaimomorpha</taxon>
        <taxon>Panagrolaimoidea</taxon>
        <taxon>Panagrolaimidae</taxon>
        <taxon>Panagrellus</taxon>
    </lineage>
</organism>
<sequence length="78" mass="9368">MTVAIKVFNEVFHVSLTMSRRPTTTYRVTKTNYPPLATLYNYKKLIYDVKPKYLRHCYEDDLIDYASWTVADFYPDKF</sequence>
<accession>A0A7E4UR83</accession>
<proteinExistence type="predicted"/>
<dbReference type="Proteomes" id="UP000492821">
    <property type="component" value="Unassembled WGS sequence"/>
</dbReference>